<dbReference type="Ensembl" id="ENSPMET00000009340.1">
    <property type="protein sequence ID" value="ENSPMEP00000023768.1"/>
    <property type="gene ID" value="ENSPMEG00000005584.1"/>
</dbReference>
<name>A0A3B3Y9D5_9TELE</name>
<sequence length="133" mass="14715">FHSCCLMTRGTEFYLCCTNIPQINLQYPSSGAGNAYSNDGQKQTAWMGLLFAFTKKINVLYALEPASGHCGRRPSVISCSSKSTLICSKPNKHIKTDAINHRRGEGEKSASLSKQTVGKRFTKCVRSRIKCTF</sequence>
<accession>A0A3B3Y9D5</accession>
<organism evidence="1 2">
    <name type="scientific">Poecilia mexicana</name>
    <dbReference type="NCBI Taxonomy" id="48701"/>
    <lineage>
        <taxon>Eukaryota</taxon>
        <taxon>Metazoa</taxon>
        <taxon>Chordata</taxon>
        <taxon>Craniata</taxon>
        <taxon>Vertebrata</taxon>
        <taxon>Euteleostomi</taxon>
        <taxon>Actinopterygii</taxon>
        <taxon>Neopterygii</taxon>
        <taxon>Teleostei</taxon>
        <taxon>Neoteleostei</taxon>
        <taxon>Acanthomorphata</taxon>
        <taxon>Ovalentaria</taxon>
        <taxon>Atherinomorphae</taxon>
        <taxon>Cyprinodontiformes</taxon>
        <taxon>Poeciliidae</taxon>
        <taxon>Poeciliinae</taxon>
        <taxon>Poecilia</taxon>
    </lineage>
</organism>
<evidence type="ECO:0000313" key="1">
    <source>
        <dbReference type="Ensembl" id="ENSPMEP00000023768.1"/>
    </source>
</evidence>
<keyword evidence="2" id="KW-1185">Reference proteome</keyword>
<dbReference type="AlphaFoldDB" id="A0A3B3Y9D5"/>
<evidence type="ECO:0000313" key="2">
    <source>
        <dbReference type="Proteomes" id="UP000261480"/>
    </source>
</evidence>
<reference evidence="1" key="1">
    <citation type="submission" date="2025-08" db="UniProtKB">
        <authorList>
            <consortium name="Ensembl"/>
        </authorList>
    </citation>
    <scope>IDENTIFICATION</scope>
</reference>
<dbReference type="Proteomes" id="UP000261480">
    <property type="component" value="Unplaced"/>
</dbReference>
<protein>
    <submittedName>
        <fullName evidence="1">Uncharacterized protein</fullName>
    </submittedName>
</protein>
<reference evidence="1" key="2">
    <citation type="submission" date="2025-09" db="UniProtKB">
        <authorList>
            <consortium name="Ensembl"/>
        </authorList>
    </citation>
    <scope>IDENTIFICATION</scope>
</reference>
<proteinExistence type="predicted"/>